<evidence type="ECO:0000313" key="3">
    <source>
        <dbReference type="Proteomes" id="UP001642464"/>
    </source>
</evidence>
<sequence>EAEAGGQVTGSAEVLEEEDEVDSPGGAVDSRETSHERPQRRAFGRNTDRNALKKEVREKTGNPSGERELQHIADKEERHLTWNLLKIARLFGLDSTADGLSDLADDDDATDSAAVAAPHEMSPASTSRATTKPAPVSPSSAPVSKSIPVRPTPSARTEEVPTRATRSFWHFLPGARYHDTVNTNLHRTLANSKNFMTKGEEEGPQTSGTYAADV</sequence>
<evidence type="ECO:0000256" key="1">
    <source>
        <dbReference type="SAM" id="MobiDB-lite"/>
    </source>
</evidence>
<name>A0ABP0QZ41_9DINO</name>
<reference evidence="2 3" key="1">
    <citation type="submission" date="2024-02" db="EMBL/GenBank/DDBJ databases">
        <authorList>
            <person name="Chen Y."/>
            <person name="Shah S."/>
            <person name="Dougan E. K."/>
            <person name="Thang M."/>
            <person name="Chan C."/>
        </authorList>
    </citation>
    <scope>NUCLEOTIDE SEQUENCE [LARGE SCALE GENOMIC DNA]</scope>
</reference>
<feature type="region of interest" description="Disordered" evidence="1">
    <location>
        <begin position="111"/>
        <end position="161"/>
    </location>
</feature>
<feature type="region of interest" description="Disordered" evidence="1">
    <location>
        <begin position="1"/>
        <end position="73"/>
    </location>
</feature>
<dbReference type="Proteomes" id="UP001642464">
    <property type="component" value="Unassembled WGS sequence"/>
</dbReference>
<keyword evidence="3" id="KW-1185">Reference proteome</keyword>
<protein>
    <submittedName>
        <fullName evidence="2">Uncharacterized protein</fullName>
    </submittedName>
</protein>
<accession>A0ABP0QZ41</accession>
<evidence type="ECO:0000313" key="2">
    <source>
        <dbReference type="EMBL" id="CAK9093229.1"/>
    </source>
</evidence>
<feature type="non-terminal residue" evidence="2">
    <location>
        <position position="214"/>
    </location>
</feature>
<feature type="compositionally biased region" description="Basic and acidic residues" evidence="1">
    <location>
        <begin position="29"/>
        <end position="39"/>
    </location>
</feature>
<feature type="non-terminal residue" evidence="2">
    <location>
        <position position="1"/>
    </location>
</feature>
<feature type="compositionally biased region" description="Low complexity" evidence="1">
    <location>
        <begin position="132"/>
        <end position="149"/>
    </location>
</feature>
<feature type="compositionally biased region" description="Basic and acidic residues" evidence="1">
    <location>
        <begin position="46"/>
        <end position="73"/>
    </location>
</feature>
<organism evidence="2 3">
    <name type="scientific">Durusdinium trenchii</name>
    <dbReference type="NCBI Taxonomy" id="1381693"/>
    <lineage>
        <taxon>Eukaryota</taxon>
        <taxon>Sar</taxon>
        <taxon>Alveolata</taxon>
        <taxon>Dinophyceae</taxon>
        <taxon>Suessiales</taxon>
        <taxon>Symbiodiniaceae</taxon>
        <taxon>Durusdinium</taxon>
    </lineage>
</organism>
<dbReference type="EMBL" id="CAXAMM010040444">
    <property type="protein sequence ID" value="CAK9093229.1"/>
    <property type="molecule type" value="Genomic_DNA"/>
</dbReference>
<comment type="caution">
    <text evidence="2">The sequence shown here is derived from an EMBL/GenBank/DDBJ whole genome shotgun (WGS) entry which is preliminary data.</text>
</comment>
<proteinExistence type="predicted"/>
<gene>
    <name evidence="2" type="ORF">SCF082_LOCUS43856</name>
</gene>